<proteinExistence type="predicted"/>
<dbReference type="AlphaFoldDB" id="A0A4R4ZWU4"/>
<dbReference type="RefSeq" id="WP_131903411.1">
    <property type="nucleotide sequence ID" value="NZ_SMKU01000525.1"/>
</dbReference>
<evidence type="ECO:0008006" key="3">
    <source>
        <dbReference type="Google" id="ProtNLM"/>
    </source>
</evidence>
<evidence type="ECO:0000313" key="1">
    <source>
        <dbReference type="EMBL" id="TDD62599.1"/>
    </source>
</evidence>
<sequence>MTTHSPQASVVLDEFVHDLLQFTHACGSPSQRELAKSAPAVIARHKDRIKVLRPLSVAGISDVMSRKRQRPQAWGWVAAYVLTCLHYVETTGVEPVFDGPADLQGWHVHYQAMRDRLDRLHLEPPATSEQPVPDEPSELFWQNMDDDALQTWVHSLRNKQSMAHRRYHDLFGQHGVDLLIAAEHGDADASCRLGILLLCHEYPAEARAWLVSAANAGDEAAQVLINAAPSRRDQMAAELAYEFTLPWRTAATTTCSASTASTS</sequence>
<name>A0A4R4ZWU4_9ACTN</name>
<organism evidence="1 2">
    <name type="scientific">Actinomadura rubrisoli</name>
    <dbReference type="NCBI Taxonomy" id="2530368"/>
    <lineage>
        <taxon>Bacteria</taxon>
        <taxon>Bacillati</taxon>
        <taxon>Actinomycetota</taxon>
        <taxon>Actinomycetes</taxon>
        <taxon>Streptosporangiales</taxon>
        <taxon>Thermomonosporaceae</taxon>
        <taxon>Actinomadura</taxon>
    </lineage>
</organism>
<accession>A0A4R4ZWU4</accession>
<evidence type="ECO:0000313" key="2">
    <source>
        <dbReference type="Proteomes" id="UP000294513"/>
    </source>
</evidence>
<dbReference type="OrthoDB" id="3474647at2"/>
<dbReference type="Gene3D" id="1.25.40.10">
    <property type="entry name" value="Tetratricopeptide repeat domain"/>
    <property type="match status" value="1"/>
</dbReference>
<reference evidence="1 2" key="1">
    <citation type="submission" date="2019-03" db="EMBL/GenBank/DDBJ databases">
        <title>Draft genome sequences of novel Actinobacteria.</title>
        <authorList>
            <person name="Sahin N."/>
            <person name="Ay H."/>
            <person name="Saygin H."/>
        </authorList>
    </citation>
    <scope>NUCLEOTIDE SEQUENCE [LARGE SCALE GENOMIC DNA]</scope>
    <source>
        <strain evidence="1 2">H3C3</strain>
    </source>
</reference>
<protein>
    <recommendedName>
        <fullName evidence="3">Sel1 repeat family protein</fullName>
    </recommendedName>
</protein>
<dbReference type="EMBL" id="SMKU01000525">
    <property type="protein sequence ID" value="TDD62599.1"/>
    <property type="molecule type" value="Genomic_DNA"/>
</dbReference>
<gene>
    <name evidence="1" type="ORF">E1298_44520</name>
</gene>
<keyword evidence="2" id="KW-1185">Reference proteome</keyword>
<dbReference type="Proteomes" id="UP000294513">
    <property type="component" value="Unassembled WGS sequence"/>
</dbReference>
<comment type="caution">
    <text evidence="1">The sequence shown here is derived from an EMBL/GenBank/DDBJ whole genome shotgun (WGS) entry which is preliminary data.</text>
</comment>
<dbReference type="InterPro" id="IPR011990">
    <property type="entry name" value="TPR-like_helical_dom_sf"/>
</dbReference>